<gene>
    <name evidence="3" type="ORF">PACLA_8A037676</name>
</gene>
<dbReference type="CDD" id="cd23417">
    <property type="entry name" value="beta-trefoil_Ricin_MytiLec-like"/>
    <property type="match status" value="1"/>
</dbReference>
<protein>
    <submittedName>
        <fullName evidence="3">MAM and LDL-receptor class A domain-containing 1-like</fullName>
    </submittedName>
</protein>
<keyword evidence="2" id="KW-0812">Transmembrane</keyword>
<dbReference type="OrthoDB" id="5961838at2759"/>
<dbReference type="PANTHER" id="PTHR23282:SF101">
    <property type="entry name" value="MAM DOMAIN-CONTAINING PROTEIN"/>
    <property type="match status" value="1"/>
</dbReference>
<dbReference type="SMART" id="SM00137">
    <property type="entry name" value="MAM"/>
    <property type="match status" value="1"/>
</dbReference>
<feature type="compositionally biased region" description="Basic and acidic residues" evidence="1">
    <location>
        <begin position="462"/>
        <end position="471"/>
    </location>
</feature>
<keyword evidence="4" id="KW-1185">Reference proteome</keyword>
<comment type="caution">
    <text evidence="3">The sequence shown here is derived from an EMBL/GenBank/DDBJ whole genome shotgun (WGS) entry which is preliminary data.</text>
</comment>
<proteinExistence type="predicted"/>
<feature type="compositionally biased region" description="Low complexity" evidence="1">
    <location>
        <begin position="330"/>
        <end position="343"/>
    </location>
</feature>
<dbReference type="Pfam" id="PF00629">
    <property type="entry name" value="MAM"/>
    <property type="match status" value="1"/>
</dbReference>
<dbReference type="PANTHER" id="PTHR23282">
    <property type="entry name" value="APICAL ENDOSOMAL GLYCOPROTEIN PRECURSOR"/>
    <property type="match status" value="1"/>
</dbReference>
<evidence type="ECO:0000256" key="2">
    <source>
        <dbReference type="SAM" id="Phobius"/>
    </source>
</evidence>
<sequence length="471" mass="53080">MQGPGSIRHSGGKCIHVLLDTFNKPKEGQFLVTYEGCAKDRLEFQLWPNGTLMLTRHSMCVKPTDRMTDGVKVGVFSSWDATDTWSWTAQESLQYKKKMCLQPETGGVNPRNGIKLVLDSVCDERQNFFEFVPTSGWYLYIEALPPRQPNDKARLISPSTIETKSCLLFFYHMFGHDMGKLQVYVKSGGRMYSVWSRSGEQGVEWYQAQVAVNNQMALYQFVIEGVRGKGDWGDIAIDDISLMVSCPPRDKGTDDFSKIIMIAITLGFSVFVNIVLIVLWIKYKLLKRASKLSTPVNIPLETNEISPEPLPVDEEACHETVTREFYDDFGTSGSESEGPSAEGRTSDYEEVEVPSNAHQASGHTELNKRPDTSKRVATGDGDYQAFLKDVDIIDTYIIPIPEEPQHETSGQNETCEEPKLSPENPVCTELDDNRVHGRNTTGDGTHQKQVKRDSDYVIPPAYERRESYEDI</sequence>
<dbReference type="InterPro" id="IPR051560">
    <property type="entry name" value="MAM_domain-containing"/>
</dbReference>
<name>A0A7D9DNE8_PARCT</name>
<dbReference type="InterPro" id="IPR000998">
    <property type="entry name" value="MAM_dom"/>
</dbReference>
<reference evidence="3" key="1">
    <citation type="submission" date="2020-04" db="EMBL/GenBank/DDBJ databases">
        <authorList>
            <person name="Alioto T."/>
            <person name="Alioto T."/>
            <person name="Gomez Garrido J."/>
        </authorList>
    </citation>
    <scope>NUCLEOTIDE SEQUENCE</scope>
    <source>
        <strain evidence="3">A484AB</strain>
    </source>
</reference>
<feature type="region of interest" description="Disordered" evidence="1">
    <location>
        <begin position="402"/>
        <end position="471"/>
    </location>
</feature>
<dbReference type="AlphaFoldDB" id="A0A7D9DNE8"/>
<accession>A0A7D9DNE8</accession>
<dbReference type="InterPro" id="IPR035992">
    <property type="entry name" value="Ricin_B-like_lectins"/>
</dbReference>
<evidence type="ECO:0000256" key="1">
    <source>
        <dbReference type="SAM" id="MobiDB-lite"/>
    </source>
</evidence>
<dbReference type="EMBL" id="CACRXK020001563">
    <property type="protein sequence ID" value="CAB3989870.1"/>
    <property type="molecule type" value="Genomic_DNA"/>
</dbReference>
<dbReference type="PROSITE" id="PS50060">
    <property type="entry name" value="MAM_2"/>
    <property type="match status" value="1"/>
</dbReference>
<feature type="compositionally biased region" description="Basic and acidic residues" evidence="1">
    <location>
        <begin position="365"/>
        <end position="374"/>
    </location>
</feature>
<dbReference type="SUPFAM" id="SSF50370">
    <property type="entry name" value="Ricin B-like lectins"/>
    <property type="match status" value="1"/>
</dbReference>
<dbReference type="Gene3D" id="2.60.120.200">
    <property type="match status" value="1"/>
</dbReference>
<feature type="region of interest" description="Disordered" evidence="1">
    <location>
        <begin position="327"/>
        <end position="380"/>
    </location>
</feature>
<dbReference type="SUPFAM" id="SSF49899">
    <property type="entry name" value="Concanavalin A-like lectins/glucanases"/>
    <property type="match status" value="1"/>
</dbReference>
<dbReference type="GO" id="GO:0016020">
    <property type="term" value="C:membrane"/>
    <property type="evidence" value="ECO:0007669"/>
    <property type="project" value="InterPro"/>
</dbReference>
<dbReference type="InterPro" id="IPR013320">
    <property type="entry name" value="ConA-like_dom_sf"/>
</dbReference>
<evidence type="ECO:0000313" key="4">
    <source>
        <dbReference type="Proteomes" id="UP001152795"/>
    </source>
</evidence>
<dbReference type="CDD" id="cd06263">
    <property type="entry name" value="MAM"/>
    <property type="match status" value="1"/>
</dbReference>
<keyword evidence="2" id="KW-1133">Transmembrane helix</keyword>
<evidence type="ECO:0000313" key="3">
    <source>
        <dbReference type="EMBL" id="CAB3989870.1"/>
    </source>
</evidence>
<organism evidence="3 4">
    <name type="scientific">Paramuricea clavata</name>
    <name type="common">Red gorgonian</name>
    <name type="synonym">Violescent sea-whip</name>
    <dbReference type="NCBI Taxonomy" id="317549"/>
    <lineage>
        <taxon>Eukaryota</taxon>
        <taxon>Metazoa</taxon>
        <taxon>Cnidaria</taxon>
        <taxon>Anthozoa</taxon>
        <taxon>Octocorallia</taxon>
        <taxon>Malacalcyonacea</taxon>
        <taxon>Plexauridae</taxon>
        <taxon>Paramuricea</taxon>
    </lineage>
</organism>
<keyword evidence="2" id="KW-0472">Membrane</keyword>
<feature type="transmembrane region" description="Helical" evidence="2">
    <location>
        <begin position="259"/>
        <end position="281"/>
    </location>
</feature>
<dbReference type="Proteomes" id="UP001152795">
    <property type="component" value="Unassembled WGS sequence"/>
</dbReference>